<evidence type="ECO:0000313" key="3">
    <source>
        <dbReference type="EMBL" id="CAD7083845.1"/>
    </source>
</evidence>
<evidence type="ECO:0000256" key="1">
    <source>
        <dbReference type="SAM" id="Coils"/>
    </source>
</evidence>
<feature type="chain" id="PRO_5031493222" evidence="2">
    <location>
        <begin position="17"/>
        <end position="212"/>
    </location>
</feature>
<organism evidence="3 4">
    <name type="scientific">Hermetia illucens</name>
    <name type="common">Black soldier fly</name>
    <dbReference type="NCBI Taxonomy" id="343691"/>
    <lineage>
        <taxon>Eukaryota</taxon>
        <taxon>Metazoa</taxon>
        <taxon>Ecdysozoa</taxon>
        <taxon>Arthropoda</taxon>
        <taxon>Hexapoda</taxon>
        <taxon>Insecta</taxon>
        <taxon>Pterygota</taxon>
        <taxon>Neoptera</taxon>
        <taxon>Endopterygota</taxon>
        <taxon>Diptera</taxon>
        <taxon>Brachycera</taxon>
        <taxon>Stratiomyomorpha</taxon>
        <taxon>Stratiomyidae</taxon>
        <taxon>Hermetiinae</taxon>
        <taxon>Hermetia</taxon>
    </lineage>
</organism>
<keyword evidence="2" id="KW-0732">Signal</keyword>
<name>A0A7R8UNA5_HERIL</name>
<dbReference type="AlphaFoldDB" id="A0A7R8UNA5"/>
<proteinExistence type="predicted"/>
<keyword evidence="1" id="KW-0175">Coiled coil</keyword>
<dbReference type="Proteomes" id="UP000594454">
    <property type="component" value="Chromosome 3"/>
</dbReference>
<accession>A0A7R8UNA5</accession>
<sequence length="212" mass="24297">MTVFLIFFALFLICGAEEPTDTGKAPEKNDYDSQESIEDIFKHFDDKVSETVNIIKKFKREVDELTKDALEKSLKDTRTKIRAIFEDAEEINEKFYKIKRKIVGNLADCKDKFIGESGVIGHLLELGEEIEFSVKGVKECPDDFSGTECLINRMVHGELVMDEVDQMIEREKGTPQERADSLIKYIETCNEKAVESVKEKVQTLIEDIKKCI</sequence>
<protein>
    <submittedName>
        <fullName evidence="3">Uncharacterized protein</fullName>
    </submittedName>
</protein>
<feature type="coiled-coil region" evidence="1">
    <location>
        <begin position="48"/>
        <end position="94"/>
    </location>
</feature>
<dbReference type="InParanoid" id="A0A7R8UNA5"/>
<dbReference type="OrthoDB" id="10539522at2759"/>
<evidence type="ECO:0000313" key="4">
    <source>
        <dbReference type="Proteomes" id="UP000594454"/>
    </source>
</evidence>
<evidence type="ECO:0000256" key="2">
    <source>
        <dbReference type="SAM" id="SignalP"/>
    </source>
</evidence>
<feature type="signal peptide" evidence="2">
    <location>
        <begin position="1"/>
        <end position="16"/>
    </location>
</feature>
<reference evidence="3 4" key="1">
    <citation type="submission" date="2020-11" db="EMBL/GenBank/DDBJ databases">
        <authorList>
            <person name="Wallbank WR R."/>
            <person name="Pardo Diaz C."/>
            <person name="Kozak K."/>
            <person name="Martin S."/>
            <person name="Jiggins C."/>
            <person name="Moest M."/>
            <person name="Warren A I."/>
            <person name="Generalovic N T."/>
            <person name="Byers J.R.P. K."/>
            <person name="Montejo-Kovacevich G."/>
            <person name="Yen C E."/>
        </authorList>
    </citation>
    <scope>NUCLEOTIDE SEQUENCE [LARGE SCALE GENOMIC DNA]</scope>
</reference>
<gene>
    <name evidence="3" type="ORF">HERILL_LOCUS6774</name>
</gene>
<keyword evidence="4" id="KW-1185">Reference proteome</keyword>
<dbReference type="EMBL" id="LR899011">
    <property type="protein sequence ID" value="CAD7083845.1"/>
    <property type="molecule type" value="Genomic_DNA"/>
</dbReference>